<evidence type="ECO:0000256" key="6">
    <source>
        <dbReference type="ARBA" id="ARBA00022989"/>
    </source>
</evidence>
<keyword evidence="9 10" id="KW-0275">Fatty acid biosynthesis</keyword>
<feature type="transmembrane region" description="Helical" evidence="10">
    <location>
        <begin position="60"/>
        <end position="80"/>
    </location>
</feature>
<keyword evidence="8 10" id="KW-0472">Membrane</keyword>
<evidence type="ECO:0000256" key="3">
    <source>
        <dbReference type="ARBA" id="ARBA00022679"/>
    </source>
</evidence>
<evidence type="ECO:0000256" key="5">
    <source>
        <dbReference type="ARBA" id="ARBA00022832"/>
    </source>
</evidence>
<dbReference type="PROSITE" id="PS01188">
    <property type="entry name" value="ELO"/>
    <property type="match status" value="1"/>
</dbReference>
<evidence type="ECO:0000256" key="4">
    <source>
        <dbReference type="ARBA" id="ARBA00022692"/>
    </source>
</evidence>
<keyword evidence="2 10" id="KW-0444">Lipid biosynthesis</keyword>
<dbReference type="GO" id="GO:0042761">
    <property type="term" value="P:very long-chain fatty acid biosynthetic process"/>
    <property type="evidence" value="ECO:0007669"/>
    <property type="project" value="TreeGrafter"/>
</dbReference>
<comment type="subcellular location">
    <subcellularLocation>
        <location evidence="1">Membrane</location>
        <topology evidence="1">Multi-pass membrane protein</topology>
    </subcellularLocation>
</comment>
<evidence type="ECO:0000256" key="10">
    <source>
        <dbReference type="RuleBase" id="RU361115"/>
    </source>
</evidence>
<evidence type="ECO:0000256" key="2">
    <source>
        <dbReference type="ARBA" id="ARBA00022516"/>
    </source>
</evidence>
<evidence type="ECO:0000313" key="11">
    <source>
        <dbReference type="EMBL" id="CAD9343154.1"/>
    </source>
</evidence>
<comment type="catalytic activity">
    <reaction evidence="10">
        <text>an acyl-CoA + malonyl-CoA + H(+) = a 3-oxoacyl-CoA + CO2 + CoA</text>
        <dbReference type="Rhea" id="RHEA:50252"/>
        <dbReference type="ChEBI" id="CHEBI:15378"/>
        <dbReference type="ChEBI" id="CHEBI:16526"/>
        <dbReference type="ChEBI" id="CHEBI:57287"/>
        <dbReference type="ChEBI" id="CHEBI:57384"/>
        <dbReference type="ChEBI" id="CHEBI:58342"/>
        <dbReference type="ChEBI" id="CHEBI:90726"/>
    </reaction>
    <physiologicalReaction direction="left-to-right" evidence="10">
        <dbReference type="Rhea" id="RHEA:50253"/>
    </physiologicalReaction>
</comment>
<keyword evidence="6 10" id="KW-1133">Transmembrane helix</keyword>
<dbReference type="InterPro" id="IPR030457">
    <property type="entry name" value="ELO_CS"/>
</dbReference>
<dbReference type="AlphaFoldDB" id="A0A6U3RW59"/>
<sequence>MVEGFQSANPSLDCVTYNGNGTPFEQLWCLYPSMERWYFDWEKNYDPVNVYRWVIEMKHLPVALVMLYGVLIIYGQNYYFAKRAPWNWRKALALWNFTLSFFSFCGMVRTVPQLMHNLSTFSLRDNLCHDPEMREGSGTTGLWVQLFVLSKIPELLDTFFIVIHKKPLIFLHWYHHVTVLLYSWYSYVLKNPSGLFSTAMNYTVHFVMYGYYFLMAIKSKPKWMNAMVITVMQIAQMVVGVVVMCLTYYFSTQESSDTCNVNQENNLAAFLMYGSYLFLFLEFFLKKYFTVRTKKIEKKVE</sequence>
<gene>
    <name evidence="11" type="ORF">DBRI1063_LOCUS17685</name>
</gene>
<dbReference type="Pfam" id="PF01151">
    <property type="entry name" value="ELO"/>
    <property type="match status" value="1"/>
</dbReference>
<dbReference type="PANTHER" id="PTHR11157:SF17">
    <property type="entry name" value="ELONGATION OF VERY LONG CHAIN FATTY ACIDS PROTEIN 6"/>
    <property type="match status" value="1"/>
</dbReference>
<protein>
    <recommendedName>
        <fullName evidence="10">Elongation of fatty acids protein</fullName>
        <ecNumber evidence="10">2.3.1.-</ecNumber>
    </recommendedName>
</protein>
<feature type="transmembrane region" description="Helical" evidence="10">
    <location>
        <begin position="142"/>
        <end position="163"/>
    </location>
</feature>
<dbReference type="EMBL" id="HBGN01027402">
    <property type="protein sequence ID" value="CAD9343154.1"/>
    <property type="molecule type" value="Transcribed_RNA"/>
</dbReference>
<keyword evidence="5 10" id="KW-0276">Fatty acid metabolism</keyword>
<keyword evidence="3 10" id="KW-0808">Transferase</keyword>
<feature type="transmembrane region" description="Helical" evidence="10">
    <location>
        <begin position="170"/>
        <end position="188"/>
    </location>
</feature>
<evidence type="ECO:0000256" key="7">
    <source>
        <dbReference type="ARBA" id="ARBA00023098"/>
    </source>
</evidence>
<proteinExistence type="inferred from homology"/>
<reference evidence="11" key="1">
    <citation type="submission" date="2021-01" db="EMBL/GenBank/DDBJ databases">
        <authorList>
            <person name="Corre E."/>
            <person name="Pelletier E."/>
            <person name="Niang G."/>
            <person name="Scheremetjew M."/>
            <person name="Finn R."/>
            <person name="Kale V."/>
            <person name="Holt S."/>
            <person name="Cochrane G."/>
            <person name="Meng A."/>
            <person name="Brown T."/>
            <person name="Cohen L."/>
        </authorList>
    </citation>
    <scope>NUCLEOTIDE SEQUENCE</scope>
    <source>
        <strain evidence="11">Pop2</strain>
    </source>
</reference>
<comment type="similarity">
    <text evidence="10">Belongs to the ELO family.</text>
</comment>
<dbReference type="GO" id="GO:0034625">
    <property type="term" value="P:fatty acid elongation, monounsaturated fatty acid"/>
    <property type="evidence" value="ECO:0007669"/>
    <property type="project" value="TreeGrafter"/>
</dbReference>
<dbReference type="GO" id="GO:0019367">
    <property type="term" value="P:fatty acid elongation, saturated fatty acid"/>
    <property type="evidence" value="ECO:0007669"/>
    <property type="project" value="TreeGrafter"/>
</dbReference>
<evidence type="ECO:0000256" key="9">
    <source>
        <dbReference type="ARBA" id="ARBA00023160"/>
    </source>
</evidence>
<dbReference type="GO" id="GO:0009922">
    <property type="term" value="F:fatty acid elongase activity"/>
    <property type="evidence" value="ECO:0007669"/>
    <property type="project" value="InterPro"/>
</dbReference>
<dbReference type="GO" id="GO:0034626">
    <property type="term" value="P:fatty acid elongation, polyunsaturated fatty acid"/>
    <property type="evidence" value="ECO:0007669"/>
    <property type="project" value="TreeGrafter"/>
</dbReference>
<feature type="transmembrane region" description="Helical" evidence="10">
    <location>
        <begin position="92"/>
        <end position="111"/>
    </location>
</feature>
<keyword evidence="4 10" id="KW-0812">Transmembrane</keyword>
<dbReference type="GO" id="GO:0005789">
    <property type="term" value="C:endoplasmic reticulum membrane"/>
    <property type="evidence" value="ECO:0007669"/>
    <property type="project" value="TreeGrafter"/>
</dbReference>
<dbReference type="InterPro" id="IPR002076">
    <property type="entry name" value="ELO_fam"/>
</dbReference>
<feature type="transmembrane region" description="Helical" evidence="10">
    <location>
        <begin position="270"/>
        <end position="289"/>
    </location>
</feature>
<organism evidence="11">
    <name type="scientific">Ditylum brightwellii</name>
    <dbReference type="NCBI Taxonomy" id="49249"/>
    <lineage>
        <taxon>Eukaryota</taxon>
        <taxon>Sar</taxon>
        <taxon>Stramenopiles</taxon>
        <taxon>Ochrophyta</taxon>
        <taxon>Bacillariophyta</taxon>
        <taxon>Mediophyceae</taxon>
        <taxon>Lithodesmiophycidae</taxon>
        <taxon>Lithodesmiales</taxon>
        <taxon>Lithodesmiaceae</taxon>
        <taxon>Ditylum</taxon>
    </lineage>
</organism>
<dbReference type="PANTHER" id="PTHR11157">
    <property type="entry name" value="FATTY ACID ACYL TRANSFERASE-RELATED"/>
    <property type="match status" value="1"/>
</dbReference>
<evidence type="ECO:0000256" key="1">
    <source>
        <dbReference type="ARBA" id="ARBA00004141"/>
    </source>
</evidence>
<name>A0A6U3RW59_9STRA</name>
<feature type="transmembrane region" description="Helical" evidence="10">
    <location>
        <begin position="226"/>
        <end position="250"/>
    </location>
</feature>
<evidence type="ECO:0000256" key="8">
    <source>
        <dbReference type="ARBA" id="ARBA00023136"/>
    </source>
</evidence>
<dbReference type="EC" id="2.3.1.-" evidence="10"/>
<feature type="transmembrane region" description="Helical" evidence="10">
    <location>
        <begin position="194"/>
        <end position="214"/>
    </location>
</feature>
<accession>A0A6U3RW59</accession>
<dbReference type="GO" id="GO:0030148">
    <property type="term" value="P:sphingolipid biosynthetic process"/>
    <property type="evidence" value="ECO:0007669"/>
    <property type="project" value="TreeGrafter"/>
</dbReference>
<keyword evidence="7 10" id="KW-0443">Lipid metabolism</keyword>